<evidence type="ECO:0000313" key="3">
    <source>
        <dbReference type="Proteomes" id="UP000075714"/>
    </source>
</evidence>
<proteinExistence type="predicted"/>
<name>A0A150G4U7_GONPE</name>
<feature type="compositionally biased region" description="Gly residues" evidence="1">
    <location>
        <begin position="77"/>
        <end position="101"/>
    </location>
</feature>
<sequence length="372" mass="37557">MSLEDLIKKRTSGEAKRGGRGGGRNGGAGGLSVRDGGVNKQHGDRKPFSPNKEQGHPGTGQGQQHHQQHHQQFGQAPRGGFGGGRGFGRRGGFGGRMGGGRQHFDAQRVQQPQPPAQPKPAGPQVVTYLDDATGNVVVKQGDVEVVTVAPSGHITLKAGGWINQRTLDTMNKALGVLQISVTATGDVREGNWSVKYGSLMFRFREGLVLHPKNPAAAAQRAPIVLAAMTGPPAAAAGPAAYAPMAAALNPFSAQAASMFMQSAAPSAAAMAPMAAAAGLGALGGAANQFNTAAAAQTAALVLARARAALGAAGAGLGSATTTAAAAAPSAAQTQQQYALAALSNPALLAGLMEQAAAMDPDTLRRLKAQGRA</sequence>
<reference evidence="3" key="1">
    <citation type="journal article" date="2016" name="Nat. Commun.">
        <title>The Gonium pectorale genome demonstrates co-option of cell cycle regulation during the evolution of multicellularity.</title>
        <authorList>
            <person name="Hanschen E.R."/>
            <person name="Marriage T.N."/>
            <person name="Ferris P.J."/>
            <person name="Hamaji T."/>
            <person name="Toyoda A."/>
            <person name="Fujiyama A."/>
            <person name="Neme R."/>
            <person name="Noguchi H."/>
            <person name="Minakuchi Y."/>
            <person name="Suzuki M."/>
            <person name="Kawai-Toyooka H."/>
            <person name="Smith D.R."/>
            <person name="Sparks H."/>
            <person name="Anderson J."/>
            <person name="Bakaric R."/>
            <person name="Luria V."/>
            <person name="Karger A."/>
            <person name="Kirschner M.W."/>
            <person name="Durand P.M."/>
            <person name="Michod R.E."/>
            <person name="Nozaki H."/>
            <person name="Olson B.J."/>
        </authorList>
    </citation>
    <scope>NUCLEOTIDE SEQUENCE [LARGE SCALE GENOMIC DNA]</scope>
    <source>
        <strain evidence="3">NIES-2863</strain>
    </source>
</reference>
<organism evidence="2 3">
    <name type="scientific">Gonium pectorale</name>
    <name type="common">Green alga</name>
    <dbReference type="NCBI Taxonomy" id="33097"/>
    <lineage>
        <taxon>Eukaryota</taxon>
        <taxon>Viridiplantae</taxon>
        <taxon>Chlorophyta</taxon>
        <taxon>core chlorophytes</taxon>
        <taxon>Chlorophyceae</taxon>
        <taxon>CS clade</taxon>
        <taxon>Chlamydomonadales</taxon>
        <taxon>Volvocaceae</taxon>
        <taxon>Gonium</taxon>
    </lineage>
</organism>
<dbReference type="OrthoDB" id="568267at2759"/>
<protein>
    <submittedName>
        <fullName evidence="2">Uncharacterized protein</fullName>
    </submittedName>
</protein>
<feature type="compositionally biased region" description="Basic and acidic residues" evidence="1">
    <location>
        <begin position="1"/>
        <end position="17"/>
    </location>
</feature>
<dbReference type="EMBL" id="LSYV01000062">
    <property type="protein sequence ID" value="KXZ44877.1"/>
    <property type="molecule type" value="Genomic_DNA"/>
</dbReference>
<evidence type="ECO:0000256" key="1">
    <source>
        <dbReference type="SAM" id="MobiDB-lite"/>
    </source>
</evidence>
<accession>A0A150G4U7</accession>
<feature type="region of interest" description="Disordered" evidence="1">
    <location>
        <begin position="1"/>
        <end position="122"/>
    </location>
</feature>
<gene>
    <name evidence="2" type="ORF">GPECTOR_61g830</name>
</gene>
<dbReference type="Proteomes" id="UP000075714">
    <property type="component" value="Unassembled WGS sequence"/>
</dbReference>
<dbReference type="AlphaFoldDB" id="A0A150G4U7"/>
<evidence type="ECO:0000313" key="2">
    <source>
        <dbReference type="EMBL" id="KXZ44877.1"/>
    </source>
</evidence>
<feature type="compositionally biased region" description="Gly residues" evidence="1">
    <location>
        <begin position="20"/>
        <end position="30"/>
    </location>
</feature>
<comment type="caution">
    <text evidence="2">The sequence shown here is derived from an EMBL/GenBank/DDBJ whole genome shotgun (WGS) entry which is preliminary data.</text>
</comment>
<keyword evidence="3" id="KW-1185">Reference proteome</keyword>
<feature type="compositionally biased region" description="Pro residues" evidence="1">
    <location>
        <begin position="112"/>
        <end position="121"/>
    </location>
</feature>
<feature type="compositionally biased region" description="Low complexity" evidence="1">
    <location>
        <begin position="62"/>
        <end position="75"/>
    </location>
</feature>